<accession>A0ABS4BWG6</accession>
<evidence type="ECO:0000259" key="3">
    <source>
        <dbReference type="Pfam" id="PF18962"/>
    </source>
</evidence>
<protein>
    <submittedName>
        <fullName evidence="4">T9SS type A sorting domain-containing protein</fullName>
    </submittedName>
</protein>
<keyword evidence="5" id="KW-1185">Reference proteome</keyword>
<dbReference type="InterPro" id="IPR026444">
    <property type="entry name" value="Secre_tail"/>
</dbReference>
<name>A0ABS4BWG6_9FLAO</name>
<dbReference type="NCBIfam" id="TIGR04183">
    <property type="entry name" value="Por_Secre_tail"/>
    <property type="match status" value="1"/>
</dbReference>
<evidence type="ECO:0000256" key="1">
    <source>
        <dbReference type="ARBA" id="ARBA00022729"/>
    </source>
</evidence>
<reference evidence="4 5" key="1">
    <citation type="submission" date="2021-04" db="EMBL/GenBank/DDBJ databases">
        <title>Mariniflexile gromovii gen. nov., sp. nov., a gliding bacterium isolated from the sea urchin Strongylocentrotus intermedius.</title>
        <authorList>
            <person name="Ko S."/>
            <person name="Le V."/>
            <person name="Ahn C.-Y."/>
            <person name="Oh H.-M."/>
        </authorList>
    </citation>
    <scope>NUCLEOTIDE SEQUENCE [LARGE SCALE GENOMIC DNA]</scope>
    <source>
        <strain evidence="4 5">KCTC 12570</strain>
    </source>
</reference>
<feature type="signal peptide" evidence="2">
    <location>
        <begin position="1"/>
        <end position="20"/>
    </location>
</feature>
<organism evidence="4 5">
    <name type="scientific">Mariniflexile gromovii</name>
    <dbReference type="NCBI Taxonomy" id="362523"/>
    <lineage>
        <taxon>Bacteria</taxon>
        <taxon>Pseudomonadati</taxon>
        <taxon>Bacteroidota</taxon>
        <taxon>Flavobacteriia</taxon>
        <taxon>Flavobacteriales</taxon>
        <taxon>Flavobacteriaceae</taxon>
        <taxon>Mariniflexile</taxon>
    </lineage>
</organism>
<evidence type="ECO:0000313" key="4">
    <source>
        <dbReference type="EMBL" id="MBP0904912.1"/>
    </source>
</evidence>
<dbReference type="Pfam" id="PF18962">
    <property type="entry name" value="Por_Secre_tail"/>
    <property type="match status" value="1"/>
</dbReference>
<keyword evidence="1 2" id="KW-0732">Signal</keyword>
<evidence type="ECO:0000256" key="2">
    <source>
        <dbReference type="SAM" id="SignalP"/>
    </source>
</evidence>
<dbReference type="Proteomes" id="UP000670776">
    <property type="component" value="Unassembled WGS sequence"/>
</dbReference>
<gene>
    <name evidence="4" type="ORF">J8H85_13815</name>
</gene>
<dbReference type="EMBL" id="JAGJCB010000014">
    <property type="protein sequence ID" value="MBP0904912.1"/>
    <property type="molecule type" value="Genomic_DNA"/>
</dbReference>
<feature type="domain" description="Secretion system C-terminal sorting" evidence="3">
    <location>
        <begin position="293"/>
        <end position="362"/>
    </location>
</feature>
<evidence type="ECO:0000313" key="5">
    <source>
        <dbReference type="Proteomes" id="UP000670776"/>
    </source>
</evidence>
<proteinExistence type="predicted"/>
<feature type="chain" id="PRO_5045795580" evidence="2">
    <location>
        <begin position="21"/>
        <end position="363"/>
    </location>
</feature>
<dbReference type="RefSeq" id="WP_209655800.1">
    <property type="nucleotide sequence ID" value="NZ_JAGJCB010000014.1"/>
</dbReference>
<comment type="caution">
    <text evidence="4">The sequence shown here is derived from an EMBL/GenBank/DDBJ whole genome shotgun (WGS) entry which is preliminary data.</text>
</comment>
<sequence length="363" mass="38813">MKKSLLLLAALAFTISSAFAQTLMYEPFNYTDGAQNTENELIRTSGGYWAAGPSISTGSTTNDDIVTSPFIPELIGLPAQQGNAYFFRGGGNDPVHNFTARTSGDVYWSAFLDVQGWTTYAPGSTGKQLLSLVKYNPPSTSISYPGSITLKAKSTTIGETKFFFGVTNEHVGSAAIGNYSTTEFSVTDTSVDPTTVYFVVVRYNIDTATTTLWVNPTFSGTTMTTDTPTATITGSSGGGQVDEVNGFFIRLDANANTPSTILDEIRVGLTWADVVSNTPLLSVAKSEIEGLNVYPNPAKDYLTVESSKTKISSVEMYNILGAKVLSNNTLVDNKLNVSSLAKGVYVLKINAESSASTRKIVIE</sequence>